<accession>A0AAE0YBI5</accession>
<organism evidence="2 3">
    <name type="scientific">Elysia crispata</name>
    <name type="common">lettuce slug</name>
    <dbReference type="NCBI Taxonomy" id="231223"/>
    <lineage>
        <taxon>Eukaryota</taxon>
        <taxon>Metazoa</taxon>
        <taxon>Spiralia</taxon>
        <taxon>Lophotrochozoa</taxon>
        <taxon>Mollusca</taxon>
        <taxon>Gastropoda</taxon>
        <taxon>Heterobranchia</taxon>
        <taxon>Euthyneura</taxon>
        <taxon>Panpulmonata</taxon>
        <taxon>Sacoglossa</taxon>
        <taxon>Placobranchoidea</taxon>
        <taxon>Plakobranchidae</taxon>
        <taxon>Elysia</taxon>
    </lineage>
</organism>
<name>A0AAE0YBI5_9GAST</name>
<dbReference type="Proteomes" id="UP001283361">
    <property type="component" value="Unassembled WGS sequence"/>
</dbReference>
<sequence>MRVKVCGYTPIDLAGGNRSHFPLTACRPAWLISSKLPSLRAIGHETWPIDRPEMSEPSPQDAALTHQEL</sequence>
<evidence type="ECO:0000313" key="2">
    <source>
        <dbReference type="EMBL" id="KAK3738767.1"/>
    </source>
</evidence>
<keyword evidence="3" id="KW-1185">Reference proteome</keyword>
<evidence type="ECO:0000256" key="1">
    <source>
        <dbReference type="SAM" id="MobiDB-lite"/>
    </source>
</evidence>
<feature type="region of interest" description="Disordered" evidence="1">
    <location>
        <begin position="47"/>
        <end position="69"/>
    </location>
</feature>
<reference evidence="2" key="1">
    <citation type="journal article" date="2023" name="G3 (Bethesda)">
        <title>A reference genome for the long-term kleptoplast-retaining sea slug Elysia crispata morphotype clarki.</title>
        <authorList>
            <person name="Eastman K.E."/>
            <person name="Pendleton A.L."/>
            <person name="Shaikh M.A."/>
            <person name="Suttiyut T."/>
            <person name="Ogas R."/>
            <person name="Tomko P."/>
            <person name="Gavelis G."/>
            <person name="Widhalm J.R."/>
            <person name="Wisecaver J.H."/>
        </authorList>
    </citation>
    <scope>NUCLEOTIDE SEQUENCE</scope>
    <source>
        <strain evidence="2">ECLA1</strain>
    </source>
</reference>
<evidence type="ECO:0000313" key="3">
    <source>
        <dbReference type="Proteomes" id="UP001283361"/>
    </source>
</evidence>
<dbReference type="EMBL" id="JAWDGP010006574">
    <property type="protein sequence ID" value="KAK3738767.1"/>
    <property type="molecule type" value="Genomic_DNA"/>
</dbReference>
<gene>
    <name evidence="2" type="ORF">RRG08_035647</name>
</gene>
<proteinExistence type="predicted"/>
<protein>
    <submittedName>
        <fullName evidence="2">Uncharacterized protein</fullName>
    </submittedName>
</protein>
<comment type="caution">
    <text evidence="2">The sequence shown here is derived from an EMBL/GenBank/DDBJ whole genome shotgun (WGS) entry which is preliminary data.</text>
</comment>
<dbReference type="AlphaFoldDB" id="A0AAE0YBI5"/>